<dbReference type="Gene3D" id="2.40.40.20">
    <property type="match status" value="1"/>
</dbReference>
<evidence type="ECO:0000259" key="19">
    <source>
        <dbReference type="PROSITE" id="PS51379"/>
    </source>
</evidence>
<dbReference type="OrthoDB" id="9803192at2"/>
<dbReference type="InterPro" id="IPR017896">
    <property type="entry name" value="4Fe4S_Fe-S-bd"/>
</dbReference>
<proteinExistence type="inferred from homology"/>
<keyword evidence="11" id="KW-0560">Oxidoreductase</keyword>
<dbReference type="Pfam" id="PF00384">
    <property type="entry name" value="Molybdopterin"/>
    <property type="match status" value="1"/>
</dbReference>
<dbReference type="InterPro" id="IPR050123">
    <property type="entry name" value="Prok_molybdopt-oxidoreductase"/>
</dbReference>
<dbReference type="STRING" id="286727.SAMN02982917_1104"/>
<dbReference type="Gene3D" id="3.30.70.20">
    <property type="match status" value="1"/>
</dbReference>
<keyword evidence="7" id="KW-0732">Signal</keyword>
<keyword evidence="9" id="KW-0574">Periplasm</keyword>
<dbReference type="InterPro" id="IPR041925">
    <property type="entry name" value="CT_Formate-Dh_H"/>
</dbReference>
<dbReference type="PROSITE" id="PS51379">
    <property type="entry name" value="4FE4S_FER_2"/>
    <property type="match status" value="2"/>
</dbReference>
<evidence type="ECO:0000313" key="21">
    <source>
        <dbReference type="EMBL" id="SMF22932.1"/>
    </source>
</evidence>
<dbReference type="Pfam" id="PF13510">
    <property type="entry name" value="Fer2_4"/>
    <property type="match status" value="1"/>
</dbReference>
<evidence type="ECO:0000256" key="15">
    <source>
        <dbReference type="ARBA" id="ARBA00052176"/>
    </source>
</evidence>
<dbReference type="InterPro" id="IPR006478">
    <property type="entry name" value="Formate_DH_asu"/>
</dbReference>
<dbReference type="PANTHER" id="PTHR43105:SF14">
    <property type="entry name" value="FORMATE DEHYDROGENASE H"/>
    <property type="match status" value="1"/>
</dbReference>
<organism evidence="21 22">
    <name type="scientific">Azospirillum oryzae</name>
    <dbReference type="NCBI Taxonomy" id="286727"/>
    <lineage>
        <taxon>Bacteria</taxon>
        <taxon>Pseudomonadati</taxon>
        <taxon>Pseudomonadota</taxon>
        <taxon>Alphaproteobacteria</taxon>
        <taxon>Rhodospirillales</taxon>
        <taxon>Azospirillaceae</taxon>
        <taxon>Azospirillum</taxon>
    </lineage>
</organism>
<evidence type="ECO:0000256" key="4">
    <source>
        <dbReference type="ARBA" id="ARBA00022485"/>
    </source>
</evidence>
<dbReference type="InterPro" id="IPR041924">
    <property type="entry name" value="Formate_Dh-H_N"/>
</dbReference>
<keyword evidence="10" id="KW-0249">Electron transport</keyword>
<dbReference type="CDD" id="cd02790">
    <property type="entry name" value="MopB_CT_Formate-Dh_H"/>
    <property type="match status" value="1"/>
</dbReference>
<dbReference type="GO" id="GO:0022904">
    <property type="term" value="P:respiratory electron transport chain"/>
    <property type="evidence" value="ECO:0007669"/>
    <property type="project" value="TreeGrafter"/>
</dbReference>
<dbReference type="SUPFAM" id="SSF54862">
    <property type="entry name" value="4Fe-4S ferredoxins"/>
    <property type="match status" value="1"/>
</dbReference>
<dbReference type="Gene3D" id="3.10.20.740">
    <property type="match status" value="1"/>
</dbReference>
<dbReference type="EMBL" id="FXAK01000001">
    <property type="protein sequence ID" value="SMF22932.1"/>
    <property type="molecule type" value="Genomic_DNA"/>
</dbReference>
<dbReference type="PROSITE" id="PS51669">
    <property type="entry name" value="4FE4S_MOW_BIS_MGD"/>
    <property type="match status" value="1"/>
</dbReference>
<evidence type="ECO:0000256" key="11">
    <source>
        <dbReference type="ARBA" id="ARBA00023002"/>
    </source>
</evidence>
<dbReference type="Proteomes" id="UP000192936">
    <property type="component" value="Unassembled WGS sequence"/>
</dbReference>
<dbReference type="Gene3D" id="2.20.25.90">
    <property type="entry name" value="ADC-like domains"/>
    <property type="match status" value="1"/>
</dbReference>
<dbReference type="PROSITE" id="PS51085">
    <property type="entry name" value="2FE2S_FER_2"/>
    <property type="match status" value="1"/>
</dbReference>
<name>A0A1X7DWM8_9PROT</name>
<evidence type="ECO:0000256" key="2">
    <source>
        <dbReference type="ARBA" id="ARBA00001966"/>
    </source>
</evidence>
<keyword evidence="6" id="KW-0479">Metal-binding</keyword>
<keyword evidence="14" id="KW-0534">Nitrate assimilation</keyword>
<dbReference type="PIRSF" id="PIRSF036643">
    <property type="entry name" value="FDH_alpha"/>
    <property type="match status" value="1"/>
</dbReference>
<dbReference type="InterPro" id="IPR001041">
    <property type="entry name" value="2Fe-2S_ferredoxin-type"/>
</dbReference>
<dbReference type="FunFam" id="3.30.70.20:FF:000035">
    <property type="entry name" value="Iron hydrogenase 1"/>
    <property type="match status" value="1"/>
</dbReference>
<dbReference type="InterPro" id="IPR006657">
    <property type="entry name" value="MoPterin_dinucl-bd_dom"/>
</dbReference>
<keyword evidence="13" id="KW-0411">Iron-sulfur</keyword>
<dbReference type="GO" id="GO:0050140">
    <property type="term" value="F:nitrate reductase (cytochrome) activity"/>
    <property type="evidence" value="ECO:0007669"/>
    <property type="project" value="UniProtKB-EC"/>
</dbReference>
<feature type="domain" description="4Fe-4S Mo/W bis-MGD-type" evidence="20">
    <location>
        <begin position="225"/>
        <end position="280"/>
    </location>
</feature>
<dbReference type="EC" id="1.9.6.1" evidence="17"/>
<keyword evidence="10" id="KW-0813">Transport</keyword>
<dbReference type="GO" id="GO:0051539">
    <property type="term" value="F:4 iron, 4 sulfur cluster binding"/>
    <property type="evidence" value="ECO:0007669"/>
    <property type="project" value="UniProtKB-KW"/>
</dbReference>
<evidence type="ECO:0000256" key="17">
    <source>
        <dbReference type="ARBA" id="ARBA00067026"/>
    </source>
</evidence>
<evidence type="ECO:0000256" key="8">
    <source>
        <dbReference type="ARBA" id="ARBA00022737"/>
    </source>
</evidence>
<evidence type="ECO:0000256" key="16">
    <source>
        <dbReference type="ARBA" id="ARBA00055000"/>
    </source>
</evidence>
<comment type="function">
    <text evidence="16">Catalytic subunit of the periplasmic nitrate reductase complex NapAB. Receives electrons from NapB and catalyzes the reduction of nitrate to nitrite.</text>
</comment>
<accession>A0A1X7DWM8</accession>
<keyword evidence="4" id="KW-0004">4Fe-4S</keyword>
<dbReference type="GO" id="GO:1990204">
    <property type="term" value="C:oxidoreductase complex"/>
    <property type="evidence" value="ECO:0007669"/>
    <property type="project" value="UniProtKB-ARBA"/>
</dbReference>
<evidence type="ECO:0000256" key="5">
    <source>
        <dbReference type="ARBA" id="ARBA00022505"/>
    </source>
</evidence>
<comment type="cofactor">
    <cofactor evidence="2">
        <name>[4Fe-4S] cluster</name>
        <dbReference type="ChEBI" id="CHEBI:49883"/>
    </cofactor>
</comment>
<keyword evidence="8" id="KW-0677">Repeat</keyword>
<protein>
    <recommendedName>
        <fullName evidence="17">nitrate reductase (cytochrome)</fullName>
        <ecNumber evidence="17">1.9.6.1</ecNumber>
    </recommendedName>
</protein>
<dbReference type="Pfam" id="PF04879">
    <property type="entry name" value="Molybdop_Fe4S4"/>
    <property type="match status" value="1"/>
</dbReference>
<comment type="catalytic activity">
    <reaction evidence="15">
        <text>2 Fe(II)-[cytochrome] + nitrate + 2 H(+) = 2 Fe(III)-[cytochrome] + nitrite + H2O</text>
        <dbReference type="Rhea" id="RHEA:12909"/>
        <dbReference type="Rhea" id="RHEA-COMP:11777"/>
        <dbReference type="Rhea" id="RHEA-COMP:11778"/>
        <dbReference type="ChEBI" id="CHEBI:15377"/>
        <dbReference type="ChEBI" id="CHEBI:15378"/>
        <dbReference type="ChEBI" id="CHEBI:16301"/>
        <dbReference type="ChEBI" id="CHEBI:17632"/>
        <dbReference type="ChEBI" id="CHEBI:29033"/>
        <dbReference type="ChEBI" id="CHEBI:29034"/>
        <dbReference type="EC" id="1.9.6.1"/>
    </reaction>
</comment>
<dbReference type="RefSeq" id="WP_085083013.1">
    <property type="nucleotide sequence ID" value="NZ_FXAK01000001.1"/>
</dbReference>
<dbReference type="InterPro" id="IPR006656">
    <property type="entry name" value="Mopterin_OxRdtase"/>
</dbReference>
<evidence type="ECO:0000259" key="20">
    <source>
        <dbReference type="PROSITE" id="PS51669"/>
    </source>
</evidence>
<evidence type="ECO:0000256" key="12">
    <source>
        <dbReference type="ARBA" id="ARBA00023004"/>
    </source>
</evidence>
<dbReference type="GO" id="GO:0046872">
    <property type="term" value="F:metal ion binding"/>
    <property type="evidence" value="ECO:0007669"/>
    <property type="project" value="UniProtKB-KW"/>
</dbReference>
<evidence type="ECO:0000256" key="7">
    <source>
        <dbReference type="ARBA" id="ARBA00022729"/>
    </source>
</evidence>
<evidence type="ECO:0000256" key="1">
    <source>
        <dbReference type="ARBA" id="ARBA00001942"/>
    </source>
</evidence>
<dbReference type="InterPro" id="IPR036010">
    <property type="entry name" value="2Fe-2S_ferredoxin-like_sf"/>
</dbReference>
<dbReference type="PANTHER" id="PTHR43105">
    <property type="entry name" value="RESPIRATORY NITRATE REDUCTASE"/>
    <property type="match status" value="1"/>
</dbReference>
<keyword evidence="5" id="KW-0500">Molybdenum</keyword>
<dbReference type="CDD" id="cd00207">
    <property type="entry name" value="fer2"/>
    <property type="match status" value="1"/>
</dbReference>
<dbReference type="CDD" id="cd02753">
    <property type="entry name" value="MopB_Formate-Dh-H"/>
    <property type="match status" value="1"/>
</dbReference>
<dbReference type="SUPFAM" id="SSF54292">
    <property type="entry name" value="2Fe-2S ferredoxin-like"/>
    <property type="match status" value="1"/>
</dbReference>
<evidence type="ECO:0000256" key="10">
    <source>
        <dbReference type="ARBA" id="ARBA00022982"/>
    </source>
</evidence>
<dbReference type="GO" id="GO:0008863">
    <property type="term" value="F:formate dehydrogenase (NAD+) activity"/>
    <property type="evidence" value="ECO:0007669"/>
    <property type="project" value="InterPro"/>
</dbReference>
<dbReference type="PROSITE" id="PS00198">
    <property type="entry name" value="4FE4S_FER_1"/>
    <property type="match status" value="1"/>
</dbReference>
<feature type="domain" description="4Fe-4S ferredoxin-type" evidence="19">
    <location>
        <begin position="184"/>
        <end position="213"/>
    </location>
</feature>
<dbReference type="Pfam" id="PF01568">
    <property type="entry name" value="Molydop_binding"/>
    <property type="match status" value="1"/>
</dbReference>
<dbReference type="SUPFAM" id="SSF53706">
    <property type="entry name" value="Formate dehydrogenase/DMSO reductase, domains 1-3"/>
    <property type="match status" value="1"/>
</dbReference>
<evidence type="ECO:0000259" key="18">
    <source>
        <dbReference type="PROSITE" id="PS51085"/>
    </source>
</evidence>
<dbReference type="InterPro" id="IPR017900">
    <property type="entry name" value="4Fe4S_Fe_S_CS"/>
</dbReference>
<dbReference type="Gene3D" id="3.40.50.740">
    <property type="match status" value="1"/>
</dbReference>
<evidence type="ECO:0000256" key="3">
    <source>
        <dbReference type="ARBA" id="ARBA00007023"/>
    </source>
</evidence>
<dbReference type="Pfam" id="PF12838">
    <property type="entry name" value="Fer4_7"/>
    <property type="match status" value="1"/>
</dbReference>
<dbReference type="GO" id="GO:0015942">
    <property type="term" value="P:formate metabolic process"/>
    <property type="evidence" value="ECO:0007669"/>
    <property type="project" value="InterPro"/>
</dbReference>
<dbReference type="GO" id="GO:0042128">
    <property type="term" value="P:nitrate assimilation"/>
    <property type="evidence" value="ECO:0007669"/>
    <property type="project" value="UniProtKB-KW"/>
</dbReference>
<dbReference type="PROSITE" id="PS00490">
    <property type="entry name" value="MOLYBDOPTERIN_PROK_2"/>
    <property type="match status" value="1"/>
</dbReference>
<dbReference type="SUPFAM" id="SSF50692">
    <property type="entry name" value="ADC-like"/>
    <property type="match status" value="1"/>
</dbReference>
<dbReference type="SMART" id="SM00926">
    <property type="entry name" value="Molybdop_Fe4S4"/>
    <property type="match status" value="1"/>
</dbReference>
<dbReference type="NCBIfam" id="TIGR01591">
    <property type="entry name" value="Fdh-alpha"/>
    <property type="match status" value="1"/>
</dbReference>
<keyword evidence="12" id="KW-0408">Iron</keyword>
<dbReference type="Gene3D" id="3.40.228.10">
    <property type="entry name" value="Dimethylsulfoxide Reductase, domain 2"/>
    <property type="match status" value="1"/>
</dbReference>
<feature type="domain" description="4Fe-4S ferredoxin-type" evidence="19">
    <location>
        <begin position="141"/>
        <end position="171"/>
    </location>
</feature>
<evidence type="ECO:0000256" key="6">
    <source>
        <dbReference type="ARBA" id="ARBA00022723"/>
    </source>
</evidence>
<evidence type="ECO:0000313" key="22">
    <source>
        <dbReference type="Proteomes" id="UP000192936"/>
    </source>
</evidence>
<evidence type="ECO:0000256" key="9">
    <source>
        <dbReference type="ARBA" id="ARBA00022764"/>
    </source>
</evidence>
<evidence type="ECO:0000256" key="13">
    <source>
        <dbReference type="ARBA" id="ARBA00023014"/>
    </source>
</evidence>
<dbReference type="FunFam" id="2.40.40.20:FF:000005">
    <property type="entry name" value="Periplasmic nitrate reductase"/>
    <property type="match status" value="1"/>
</dbReference>
<reference evidence="21 22" key="1">
    <citation type="submission" date="2017-04" db="EMBL/GenBank/DDBJ databases">
        <authorList>
            <person name="Afonso C.L."/>
            <person name="Miller P.J."/>
            <person name="Scott M.A."/>
            <person name="Spackman E."/>
            <person name="Goraichik I."/>
            <person name="Dimitrov K.M."/>
            <person name="Suarez D.L."/>
            <person name="Swayne D.E."/>
        </authorList>
    </citation>
    <scope>NUCLEOTIDE SEQUENCE [LARGE SCALE GENOMIC DNA]</scope>
    <source>
        <strain evidence="21 22">A2P</strain>
    </source>
</reference>
<comment type="similarity">
    <text evidence="3">In the C-terminal section; belongs to the prokaryotic molybdopterin-containing oxidoreductase family.</text>
</comment>
<sequence length="923" mass="101071">MSNGITFTLDGTEVTARNGETIWQVATRVGTEIPHLCHRPEPGYRPDGNCRACMVEIEGERVLAASCIRKPKPGMTVRTASERAKSSRKLVFELLLADQPERETAHDPNSTFWKWTDKVEIAGSRFPTVDRPNKTDDMSHPAMAVQLDACIHCNLCVRACREVQVNDVIGMAARGHLEKIIFDFDDPMGQSTCVACGECVQACPTGALMPAALVDEKGVYTNAPDREVDSVCPYCGVGCQLTYKIKDHKIVAVDGRDGPSNQNRLCVKGRFGFDYAHHGDRLTVPLIRKEGVSKHDVDIDPMNPFTHFREASWDEALAVAAGGLKKIRDERGGNALAGFGSAKGSNEEAYLFQKLVRTGFGTNNVDHCTRLCHASSVAALIEGVGSGAVSAPFMAAEDAEVIVIIGANPTENHPVAATFFKNAAERGAKLIVMDPRGLAMARHATHMLQFTPGRDVSMLNAILHTIIAEGLYDRQYVQANTEDFEALAETVKDYPPEEMEKVCGIPAATLREVARLFARSKASIIFWGMGVSQHIHGTDNSRCLIALSLVTGQIGRPGTGLHPLRGQNNVQGASDAGLIPMFYPDYKSVEDPEVQSFYENYWGTKLDGKRGLTVVEIMDAIHDNRIKGLYIEGENPAMSDPDVTHAREALAMLDHLVVQDIFLTETAKYADVVLPASAWPEKDGTVINTNRQVQMGRAAVPLPGEARQDLWIIQDMARGLGLNWNYSHVSEVFAEMVGAMPSLANITWERVEREGSVTYPVDGPDEPGHDIVFGNGFPTKTGRGRFVPARPINPAETPDLDYPLVLTTGRQLEHWHTGSMTRRSSVLDAVEPEAVAYVSPHDLTRAGMRSGDYMLVSSRRGTIRLKARIDDRMPVGLVFIPFAYAEAAANVLTNPQLDPFGKIPEFKYCAIKIERAQVAEAAE</sequence>
<dbReference type="AlphaFoldDB" id="A0A1X7DWM8"/>
<dbReference type="GO" id="GO:0016020">
    <property type="term" value="C:membrane"/>
    <property type="evidence" value="ECO:0007669"/>
    <property type="project" value="TreeGrafter"/>
</dbReference>
<gene>
    <name evidence="21" type="ORF">SAMN02982917_1104</name>
</gene>
<dbReference type="GO" id="GO:0003954">
    <property type="term" value="F:NADH dehydrogenase activity"/>
    <property type="evidence" value="ECO:0007669"/>
    <property type="project" value="TreeGrafter"/>
</dbReference>
<dbReference type="GO" id="GO:0043546">
    <property type="term" value="F:molybdopterin cofactor binding"/>
    <property type="evidence" value="ECO:0007669"/>
    <property type="project" value="InterPro"/>
</dbReference>
<dbReference type="InterPro" id="IPR006655">
    <property type="entry name" value="Mopterin_OxRdtase_prok_CS"/>
</dbReference>
<dbReference type="InterPro" id="IPR009010">
    <property type="entry name" value="Asp_de-COase-like_dom_sf"/>
</dbReference>
<evidence type="ECO:0000256" key="14">
    <source>
        <dbReference type="ARBA" id="ARBA00023063"/>
    </source>
</evidence>
<dbReference type="InterPro" id="IPR006963">
    <property type="entry name" value="Mopterin_OxRdtase_4Fe-4S_dom"/>
</dbReference>
<comment type="cofactor">
    <cofactor evidence="1">
        <name>Mo-bis(molybdopterin guanine dinucleotide)</name>
        <dbReference type="ChEBI" id="CHEBI:60539"/>
    </cofactor>
</comment>
<feature type="domain" description="2Fe-2S ferredoxin-type" evidence="18">
    <location>
        <begin position="3"/>
        <end position="83"/>
    </location>
</feature>